<proteinExistence type="predicted"/>
<dbReference type="Proteomes" id="UP000198286">
    <property type="component" value="Plasmid unnamed 2"/>
</dbReference>
<dbReference type="AlphaFoldDB" id="A0A7U5MRD2"/>
<evidence type="ECO:0000313" key="1">
    <source>
        <dbReference type="EMBL" id="ASL18314.1"/>
    </source>
</evidence>
<dbReference type="EMBL" id="CP015269">
    <property type="protein sequence ID" value="ASL18314.1"/>
    <property type="molecule type" value="Genomic_DNA"/>
</dbReference>
<accession>A0A7U5MRD2</accession>
<name>A0A7U5MRD2_MYCIT</name>
<geneLocation type="plasmid" evidence="1 2">
    <name>unnamed 2</name>
</geneLocation>
<keyword evidence="1" id="KW-0614">Plasmid</keyword>
<evidence type="ECO:0000313" key="2">
    <source>
        <dbReference type="Proteomes" id="UP000198286"/>
    </source>
</evidence>
<protein>
    <submittedName>
        <fullName evidence="1">Uncharacterized protein</fullName>
    </submittedName>
</protein>
<sequence>MNEFNRLQHPIVLAGGAYRHGSGKCCPLTLISHLNGDDKISDYPECSAPALARLVQVLTDSLAGPAPDRMLSPEHSARVLDLALQTIGTNVELPDRLLCFWIADMLNDPAWGVVRFIRATKAGDSVRAIRAVADLCIRVARGEHVNAGECRDAREAVTIASWRESDGDAQPDAAYDAALQAARAAEAARHDSGGQTDCAAYTIDAAVYAENAIIAHFGSAACDFVAWAIARWRELAGLDIRTEMAGIAADLVLMDSVPR</sequence>
<reference evidence="1 2" key="1">
    <citation type="journal article" date="2017" name="Lancet Infect. Dis.">
        <title>Global outbreak of severe Mycobacterium chimaera disease after cardiac surgery: a molecular epidemiological study.</title>
        <authorList>
            <person name="van Ingen J."/>
            <person name="Kohl T."/>
            <person name="Kranzer K."/>
            <person name="Hasse B."/>
            <person name="Keller P."/>
            <person name="Szafranska A."/>
            <person name="Hillemann D."/>
            <person name="Chand M."/>
            <person name="Schreiber P."/>
            <person name="Sommerstein R."/>
            <person name="Berger C."/>
            <person name="Genoni M."/>
            <person name="Ruegg C."/>
            <person name="Troillet N."/>
            <person name="Widmer A.F."/>
            <person name="Becker S.L."/>
            <person name="Herrmann M."/>
            <person name="Eckmanns T."/>
            <person name="Haller S."/>
            <person name="Hoeller C."/>
            <person name="Debast S.B."/>
            <person name="Wolfhagen M.J."/>
            <person name="Hopman J."/>
            <person name="Kluytmans J."/>
            <person name="Langelaar M."/>
            <person name="Notermans D.W."/>
            <person name="ten Oever J."/>
            <person name="van den Barselaar P."/>
            <person name="Vonk A.B.A."/>
            <person name="Vos M.C."/>
            <person name="Ahmed N."/>
            <person name="Brown T."/>
            <person name="Crook D."/>
            <person name="Lamagni T."/>
            <person name="Phin N."/>
            <person name="Smith E.G."/>
            <person name="Zambon M."/>
            <person name="Serr A."/>
            <person name="Goetting T."/>
            <person name="Ebner W."/>
            <person name="Thuermer A."/>
            <person name="Utpatel C."/>
            <person name="Sproer C."/>
            <person name="Bunk B."/>
            <person name="Nubel U."/>
            <person name="Bloemberg G."/>
            <person name="Bottger E."/>
            <person name="Niemann S."/>
            <person name="Wagner D."/>
            <person name="Sax H."/>
        </authorList>
    </citation>
    <scope>NUCLEOTIDE SEQUENCE [LARGE SCALE GENOMIC DNA]</scope>
    <source>
        <strain evidence="1 2">ZUERICH-2</strain>
        <plasmid evidence="1 2">unnamed 2</plasmid>
    </source>
</reference>
<gene>
    <name evidence="1" type="ORF">MYCOZU2_05969</name>
</gene>
<organism evidence="1 2">
    <name type="scientific">Mycobacterium intracellulare subsp. chimaera</name>
    <dbReference type="NCBI Taxonomy" id="222805"/>
    <lineage>
        <taxon>Bacteria</taxon>
        <taxon>Bacillati</taxon>
        <taxon>Actinomycetota</taxon>
        <taxon>Actinomycetes</taxon>
        <taxon>Mycobacteriales</taxon>
        <taxon>Mycobacteriaceae</taxon>
        <taxon>Mycobacterium</taxon>
        <taxon>Mycobacterium avium complex (MAC)</taxon>
    </lineage>
</organism>
<dbReference type="RefSeq" id="WP_145958898.1">
    <property type="nucleotide sequence ID" value="NZ_CP015269.1"/>
</dbReference>